<evidence type="ECO:0000256" key="4">
    <source>
        <dbReference type="SAM" id="MobiDB-lite"/>
    </source>
</evidence>
<dbReference type="InterPro" id="IPR002110">
    <property type="entry name" value="Ankyrin_rpt"/>
</dbReference>
<dbReference type="SUPFAM" id="SSF48403">
    <property type="entry name" value="Ankyrin repeat"/>
    <property type="match status" value="1"/>
</dbReference>
<evidence type="ECO:0000256" key="2">
    <source>
        <dbReference type="ARBA" id="ARBA00023043"/>
    </source>
</evidence>
<feature type="compositionally biased region" description="Polar residues" evidence="4">
    <location>
        <begin position="485"/>
        <end position="506"/>
    </location>
</feature>
<feature type="region of interest" description="Disordered" evidence="4">
    <location>
        <begin position="459"/>
        <end position="513"/>
    </location>
</feature>
<keyword evidence="2 3" id="KW-0040">ANK repeat</keyword>
<reference evidence="5" key="1">
    <citation type="journal article" date="2020" name="Stud. Mycol.">
        <title>101 Dothideomycetes genomes: a test case for predicting lifestyles and emergence of pathogens.</title>
        <authorList>
            <person name="Haridas S."/>
            <person name="Albert R."/>
            <person name="Binder M."/>
            <person name="Bloem J."/>
            <person name="Labutti K."/>
            <person name="Salamov A."/>
            <person name="Andreopoulos B."/>
            <person name="Baker S."/>
            <person name="Barry K."/>
            <person name="Bills G."/>
            <person name="Bluhm B."/>
            <person name="Cannon C."/>
            <person name="Castanera R."/>
            <person name="Culley D."/>
            <person name="Daum C."/>
            <person name="Ezra D."/>
            <person name="Gonzalez J."/>
            <person name="Henrissat B."/>
            <person name="Kuo A."/>
            <person name="Liang C."/>
            <person name="Lipzen A."/>
            <person name="Lutzoni F."/>
            <person name="Magnuson J."/>
            <person name="Mondo S."/>
            <person name="Nolan M."/>
            <person name="Ohm R."/>
            <person name="Pangilinan J."/>
            <person name="Park H.-J."/>
            <person name="Ramirez L."/>
            <person name="Alfaro M."/>
            <person name="Sun H."/>
            <person name="Tritt A."/>
            <person name="Yoshinaga Y."/>
            <person name="Zwiers L.-H."/>
            <person name="Turgeon B."/>
            <person name="Goodwin S."/>
            <person name="Spatafora J."/>
            <person name="Crous P."/>
            <person name="Grigoriev I."/>
        </authorList>
    </citation>
    <scope>NUCLEOTIDE SEQUENCE</scope>
    <source>
        <strain evidence="5">CBS 627.86</strain>
    </source>
</reference>
<evidence type="ECO:0000256" key="1">
    <source>
        <dbReference type="ARBA" id="ARBA00022737"/>
    </source>
</evidence>
<evidence type="ECO:0000313" key="6">
    <source>
        <dbReference type="Proteomes" id="UP000799770"/>
    </source>
</evidence>
<accession>A0A6A5ZMT2</accession>
<dbReference type="Gene3D" id="1.25.40.10">
    <property type="entry name" value="Tetratricopeptide repeat domain"/>
    <property type="match status" value="1"/>
</dbReference>
<dbReference type="Pfam" id="PF12796">
    <property type="entry name" value="Ank_2"/>
    <property type="match status" value="1"/>
</dbReference>
<dbReference type="PANTHER" id="PTHR24198:SF165">
    <property type="entry name" value="ANKYRIN REPEAT-CONTAINING PROTEIN-RELATED"/>
    <property type="match status" value="1"/>
</dbReference>
<feature type="repeat" description="ANK" evidence="3">
    <location>
        <begin position="627"/>
        <end position="659"/>
    </location>
</feature>
<gene>
    <name evidence="5" type="ORF">BDV96DRAFT_672063</name>
</gene>
<dbReference type="SUPFAM" id="SSF48452">
    <property type="entry name" value="TPR-like"/>
    <property type="match status" value="1"/>
</dbReference>
<dbReference type="PROSITE" id="PS50088">
    <property type="entry name" value="ANK_REPEAT"/>
    <property type="match status" value="1"/>
</dbReference>
<dbReference type="EMBL" id="ML977313">
    <property type="protein sequence ID" value="KAF2120922.1"/>
    <property type="molecule type" value="Genomic_DNA"/>
</dbReference>
<dbReference type="AlphaFoldDB" id="A0A6A5ZMT2"/>
<dbReference type="InterPro" id="IPR011990">
    <property type="entry name" value="TPR-like_helical_dom_sf"/>
</dbReference>
<evidence type="ECO:0000313" key="5">
    <source>
        <dbReference type="EMBL" id="KAF2120922.1"/>
    </source>
</evidence>
<dbReference type="SMART" id="SM00248">
    <property type="entry name" value="ANK"/>
    <property type="match status" value="4"/>
</dbReference>
<dbReference type="InterPro" id="IPR036770">
    <property type="entry name" value="Ankyrin_rpt-contain_sf"/>
</dbReference>
<dbReference type="Gene3D" id="1.25.40.20">
    <property type="entry name" value="Ankyrin repeat-containing domain"/>
    <property type="match status" value="2"/>
</dbReference>
<evidence type="ECO:0000256" key="3">
    <source>
        <dbReference type="PROSITE-ProRule" id="PRU00023"/>
    </source>
</evidence>
<dbReference type="PANTHER" id="PTHR24198">
    <property type="entry name" value="ANKYRIN REPEAT AND PROTEIN KINASE DOMAIN-CONTAINING PROTEIN"/>
    <property type="match status" value="1"/>
</dbReference>
<keyword evidence="1" id="KW-0677">Repeat</keyword>
<feature type="compositionally biased region" description="Low complexity" evidence="4">
    <location>
        <begin position="469"/>
        <end position="484"/>
    </location>
</feature>
<proteinExistence type="predicted"/>
<organism evidence="5 6">
    <name type="scientific">Lophiotrema nucula</name>
    <dbReference type="NCBI Taxonomy" id="690887"/>
    <lineage>
        <taxon>Eukaryota</taxon>
        <taxon>Fungi</taxon>
        <taxon>Dikarya</taxon>
        <taxon>Ascomycota</taxon>
        <taxon>Pezizomycotina</taxon>
        <taxon>Dothideomycetes</taxon>
        <taxon>Pleosporomycetidae</taxon>
        <taxon>Pleosporales</taxon>
        <taxon>Lophiotremataceae</taxon>
        <taxon>Lophiotrema</taxon>
    </lineage>
</organism>
<name>A0A6A5ZMT2_9PLEO</name>
<dbReference type="PROSITE" id="PS50297">
    <property type="entry name" value="ANK_REP_REGION"/>
    <property type="match status" value="1"/>
</dbReference>
<dbReference type="OrthoDB" id="194358at2759"/>
<keyword evidence="6" id="KW-1185">Reference proteome</keyword>
<dbReference type="Proteomes" id="UP000799770">
    <property type="component" value="Unassembled WGS sequence"/>
</dbReference>
<feature type="region of interest" description="Disordered" evidence="4">
    <location>
        <begin position="528"/>
        <end position="551"/>
    </location>
</feature>
<protein>
    <submittedName>
        <fullName evidence="5">Uncharacterized protein</fullName>
    </submittedName>
</protein>
<sequence>MAATPSSIVDIATAVLALSKAVWRIGISLSKLHQDTASIDTEIASLAEEVKLLGNECDLVYADLDDMPSKSEAISLPQYGVDNKIWGCLGSQVEESNGTMQDLELLVKSIRAEWGSSDQFQRQKSLEKTRDQVFGFKTEVCRHADNLRTALLLINMTVVHLVPGRVNDSLSNDVKRLQDMIVKLRRSSEAGPQSSLFCTETTLIQNAQEIVVKGTAMLDANLAAGSVTGSQAAANSTIRVADWLGTLESMRQDQQNTVPAEPTGDDSDDDLEIDMAKSALATGMKAFEAQDWEESESLLQEALRVVQQLPKRQRAFCDIFGLHYQLSICAYHTQEPAAAEEALVSVVQQSASSDEQRRCIYDARHLLSCLYVRTDQIDRARYQCEKALQGRRRSLGKDDDVSLESMALMAHIYVLLNNRARAKSCLAMIPEARRDAVLRIVEQSLGRTVEHLDFSSLLTRPMSEESEQTSRSQSRLSSSTLSLTPETNSYGFAPGTSSKSPATSVRQPHHRYLSKDKSFEDLRSILSSTEERSESGATVQDAANEDKPTDLKGLSVATLSLGEVPDANDTSGGRSLSRKDILEKIGCQPRDQVEEAVCKGDHSALAGLLNSKKGFWRSRLRKRVRPERVTALHFAALFGEIDMARRLLGAGYNVNDVPYGYSTSLTCLKFAIGARQVEMVEFLIANGARPAERETWSTLAGQLMNRSWLMKTMSDAEKEFVPNRIIAIMSILLRQGWDINAPFDPSGSTVLHQAVVFWTGAYRWDLNLRAEVTFFLCEQGADTLQANKDGKTPYDLASASGHQDLLLMLERGPNQKLNSSGPAVPVELPSDAYTTMRAEKRSYHGWNGDPRSCQR</sequence>